<accession>A0AB38FVB7</accession>
<dbReference type="Proteomes" id="UP000251313">
    <property type="component" value="Unassembled WGS sequence"/>
</dbReference>
<dbReference type="RefSeq" id="WP_051860901.1">
    <property type="nucleotide sequence ID" value="NZ_JBCNMK010000007.1"/>
</dbReference>
<evidence type="ECO:0000259" key="2">
    <source>
        <dbReference type="PROSITE" id="PS50983"/>
    </source>
</evidence>
<organism evidence="3 4">
    <name type="scientific">Yokenella regensburgei</name>
    <dbReference type="NCBI Taxonomy" id="158877"/>
    <lineage>
        <taxon>Bacteria</taxon>
        <taxon>Pseudomonadati</taxon>
        <taxon>Pseudomonadota</taxon>
        <taxon>Gammaproteobacteria</taxon>
        <taxon>Enterobacterales</taxon>
        <taxon>Enterobacteriaceae</taxon>
        <taxon>Yokenella</taxon>
    </lineage>
</organism>
<dbReference type="Pfam" id="PF01497">
    <property type="entry name" value="Peripla_BP_2"/>
    <property type="match status" value="1"/>
</dbReference>
<dbReference type="InterPro" id="IPR050902">
    <property type="entry name" value="ABC_Transporter_SBP"/>
</dbReference>
<name>A0AB38FVB7_9ENTR</name>
<dbReference type="PROSITE" id="PS50983">
    <property type="entry name" value="FE_B12_PBP"/>
    <property type="match status" value="1"/>
</dbReference>
<dbReference type="NCBIfam" id="NF002894">
    <property type="entry name" value="PRK03379.1"/>
    <property type="match status" value="1"/>
</dbReference>
<dbReference type="AlphaFoldDB" id="A0AB38FVB7"/>
<dbReference type="InterPro" id="IPR054828">
    <property type="entry name" value="Vit_B12_bind_prot"/>
</dbReference>
<feature type="domain" description="Fe/B12 periplasmic-binding" evidence="2">
    <location>
        <begin position="29"/>
        <end position="273"/>
    </location>
</feature>
<comment type="caution">
    <text evidence="3">The sequence shown here is derived from an EMBL/GenBank/DDBJ whole genome shotgun (WGS) entry which is preliminary data.</text>
</comment>
<dbReference type="PANTHER" id="PTHR30535">
    <property type="entry name" value="VITAMIN B12-BINDING PROTEIN"/>
    <property type="match status" value="1"/>
</dbReference>
<evidence type="ECO:0000313" key="4">
    <source>
        <dbReference type="Proteomes" id="UP000251313"/>
    </source>
</evidence>
<dbReference type="EMBL" id="UAVL01000011">
    <property type="protein sequence ID" value="SQA63253.1"/>
    <property type="molecule type" value="Genomic_DNA"/>
</dbReference>
<dbReference type="Gene3D" id="3.40.50.1980">
    <property type="entry name" value="Nitrogenase molybdenum iron protein domain"/>
    <property type="match status" value="2"/>
</dbReference>
<evidence type="ECO:0000313" key="3">
    <source>
        <dbReference type="EMBL" id="SQA63253.1"/>
    </source>
</evidence>
<gene>
    <name evidence="3" type="primary">btuF_2</name>
    <name evidence="3" type="ORF">NCTC11967_02289</name>
</gene>
<sequence length="273" mass="30666">MKPFLFAQALRFLPIVVCLLCSPHAWALRVVSLAPHTTEMAWAAGLGDSLVAVSDYSDYPDAAQKLERVASGNSIKFERILLLKPDLVVASRETNPQRELEKLQKYGIPVEFVDSHRLAEIPQDIERLARFSANPEVGARNARDFRQKLAALSRQYAREDKIPAALLFGVSPLMTANGESIQNDVLRVCGVENVFADSRVAWPVVSREQIISRQPRLLITGTHQEGDEQEMQFWQQKTGYPVINLNPDWFNRSGPRILLAAEDLCQKIKNGSF</sequence>
<keyword evidence="1" id="KW-0732">Signal</keyword>
<dbReference type="NCBIfam" id="NF038402">
    <property type="entry name" value="TroA_like"/>
    <property type="match status" value="1"/>
</dbReference>
<dbReference type="CDD" id="cd01144">
    <property type="entry name" value="BtuF"/>
    <property type="match status" value="1"/>
</dbReference>
<reference evidence="3 4" key="1">
    <citation type="submission" date="2018-06" db="EMBL/GenBank/DDBJ databases">
        <authorList>
            <consortium name="Pathogen Informatics"/>
            <person name="Doyle S."/>
        </authorList>
    </citation>
    <scope>NUCLEOTIDE SEQUENCE [LARGE SCALE GENOMIC DNA]</scope>
    <source>
        <strain evidence="3 4">NCTC11967</strain>
    </source>
</reference>
<dbReference type="SUPFAM" id="SSF53807">
    <property type="entry name" value="Helical backbone' metal receptor"/>
    <property type="match status" value="1"/>
</dbReference>
<proteinExistence type="predicted"/>
<dbReference type="InterPro" id="IPR002491">
    <property type="entry name" value="ABC_transptr_periplasmic_BD"/>
</dbReference>
<dbReference type="PANTHER" id="PTHR30535:SF34">
    <property type="entry name" value="MOLYBDATE-BINDING PROTEIN MOLA"/>
    <property type="match status" value="1"/>
</dbReference>
<protein>
    <submittedName>
        <fullName evidence="3">Vitamin B12-binding protein</fullName>
    </submittedName>
</protein>
<evidence type="ECO:0000256" key="1">
    <source>
        <dbReference type="ARBA" id="ARBA00022729"/>
    </source>
</evidence>